<dbReference type="RefSeq" id="WP_142489302.1">
    <property type="nucleotide sequence ID" value="NZ_CP035382.1"/>
</dbReference>
<dbReference type="AlphaFoldDB" id="A0AAP9IPV4"/>
<dbReference type="EMBL" id="CP035382">
    <property type="protein sequence ID" value="QDK20410.1"/>
    <property type="molecule type" value="Genomic_DNA"/>
</dbReference>
<evidence type="ECO:0000313" key="1">
    <source>
        <dbReference type="EMBL" id="QDK20410.1"/>
    </source>
</evidence>
<accession>A0AAP9IPV4</accession>
<proteinExistence type="predicted"/>
<protein>
    <submittedName>
        <fullName evidence="1">Uncharacterized protein</fullName>
    </submittedName>
</protein>
<gene>
    <name evidence="1" type="ORF">ES815_19720</name>
</gene>
<evidence type="ECO:0000313" key="2">
    <source>
        <dbReference type="Proteomes" id="UP000317812"/>
    </source>
</evidence>
<reference evidence="1 2" key="1">
    <citation type="submission" date="2019-01" db="EMBL/GenBank/DDBJ databases">
        <title>Florfenicol resistance in Enterobacteriaceae and whole-genome sequence analysis of florfenicol-resistant Leclercia adecarboxylata strain R25.</title>
        <authorList>
            <person name="Bao Q."/>
            <person name="Ying Y."/>
        </authorList>
    </citation>
    <scope>NUCLEOTIDE SEQUENCE [LARGE SCALE GENOMIC DNA]</scope>
    <source>
        <strain evidence="1 2">R25</strain>
    </source>
</reference>
<organism evidence="1 2">
    <name type="scientific">Leclercia adecarboxylata</name>
    <dbReference type="NCBI Taxonomy" id="83655"/>
    <lineage>
        <taxon>Bacteria</taxon>
        <taxon>Pseudomonadati</taxon>
        <taxon>Pseudomonadota</taxon>
        <taxon>Gammaproteobacteria</taxon>
        <taxon>Enterobacterales</taxon>
        <taxon>Enterobacteriaceae</taxon>
        <taxon>Leclercia</taxon>
    </lineage>
</organism>
<name>A0AAP9IPV4_9ENTR</name>
<sequence>MKISTNRALLNLLQWAISELSFLEELKLTGGEYDTYEKDLWIDISCLIGDCSRLLNDNGKADEFQIVDAARNIRERMKGVRGCDEWTLSINQMRGLNADWDDDWNGDEESSP</sequence>
<dbReference type="Proteomes" id="UP000317812">
    <property type="component" value="Chromosome"/>
</dbReference>